<accession>A0AAW8D7K6</accession>
<dbReference type="InterPro" id="IPR004437">
    <property type="entry name" value="ParB/RepB/Spo0J"/>
</dbReference>
<dbReference type="InterPro" id="IPR036086">
    <property type="entry name" value="ParB/Sulfiredoxin_sf"/>
</dbReference>
<evidence type="ECO:0000259" key="5">
    <source>
        <dbReference type="SMART" id="SM00470"/>
    </source>
</evidence>
<dbReference type="InterPro" id="IPR003115">
    <property type="entry name" value="ParB_N"/>
</dbReference>
<dbReference type="SMART" id="SM00470">
    <property type="entry name" value="ParB"/>
    <property type="match status" value="1"/>
</dbReference>
<proteinExistence type="inferred from homology"/>
<dbReference type="FunFam" id="3.90.1530.30:FF:000001">
    <property type="entry name" value="Chromosome partitioning protein ParB"/>
    <property type="match status" value="1"/>
</dbReference>
<dbReference type="PANTHER" id="PTHR33375">
    <property type="entry name" value="CHROMOSOME-PARTITIONING PROTEIN PARB-RELATED"/>
    <property type="match status" value="1"/>
</dbReference>
<dbReference type="SUPFAM" id="SSF109709">
    <property type="entry name" value="KorB DNA-binding domain-like"/>
    <property type="match status" value="1"/>
</dbReference>
<dbReference type="NCBIfam" id="TIGR00180">
    <property type="entry name" value="parB_part"/>
    <property type="match status" value="1"/>
</dbReference>
<evidence type="ECO:0000256" key="4">
    <source>
        <dbReference type="SAM" id="MobiDB-lite"/>
    </source>
</evidence>
<comment type="caution">
    <text evidence="6">The sequence shown here is derived from an EMBL/GenBank/DDBJ whole genome shotgun (WGS) entry which is preliminary data.</text>
</comment>
<dbReference type="AlphaFoldDB" id="A0AAW8D7K6"/>
<evidence type="ECO:0000256" key="1">
    <source>
        <dbReference type="ARBA" id="ARBA00006295"/>
    </source>
</evidence>
<evidence type="ECO:0000256" key="3">
    <source>
        <dbReference type="SAM" id="Coils"/>
    </source>
</evidence>
<protein>
    <submittedName>
        <fullName evidence="6">ParB family chromosome partitioning protein</fullName>
    </submittedName>
</protein>
<evidence type="ECO:0000256" key="2">
    <source>
        <dbReference type="ARBA" id="ARBA00023125"/>
    </source>
</evidence>
<evidence type="ECO:0000313" key="7">
    <source>
        <dbReference type="Proteomes" id="UP001242045"/>
    </source>
</evidence>
<dbReference type="Proteomes" id="UP001242045">
    <property type="component" value="Unassembled WGS sequence"/>
</dbReference>
<organism evidence="6 7">
    <name type="scientific">Variovorax boronicumulans</name>
    <dbReference type="NCBI Taxonomy" id="436515"/>
    <lineage>
        <taxon>Bacteria</taxon>
        <taxon>Pseudomonadati</taxon>
        <taxon>Pseudomonadota</taxon>
        <taxon>Betaproteobacteria</taxon>
        <taxon>Burkholderiales</taxon>
        <taxon>Comamonadaceae</taxon>
        <taxon>Variovorax</taxon>
    </lineage>
</organism>
<sequence length="376" mass="40510">MNRPQLAGADLGAMFKSMQDAQPNEVDIDLIDVKPQVREKFENDEQSLEGLAETIKLIGVLQPILLRSRPAGRYELVAGERRLRAAKLAGLKKIPCKIRTFKDGESSMAQLIENLQRMELEPLEEANALKEQLALHNNDRAALLKALGRPKGDAWLSQRLSLLDLPPESRRLVESGLSKDVTTINQLRQVERHDPAMAKALVDSAAANPGAGTLRQTTAAAAKQVKPASTAKKNTPQAAGSKPSVATPRDRSQEEPGPGTASPGGGVFPLPPMKPHERAITALVEAAKKPGAEAVKLAEAVPTTDRDLMTRHGKEFFERGKQTVDLAPALIAGLTRNEFGKAPVELFNLTAFLLGRGEAEFFTVDAVISAIASANK</sequence>
<feature type="region of interest" description="Disordered" evidence="4">
    <location>
        <begin position="215"/>
        <end position="274"/>
    </location>
</feature>
<dbReference type="GO" id="GO:0007059">
    <property type="term" value="P:chromosome segregation"/>
    <property type="evidence" value="ECO:0007669"/>
    <property type="project" value="TreeGrafter"/>
</dbReference>
<dbReference type="Gene3D" id="3.90.1530.30">
    <property type="match status" value="1"/>
</dbReference>
<dbReference type="RefSeq" id="WP_307687272.1">
    <property type="nucleotide sequence ID" value="NZ_JAUSRD010000027.1"/>
</dbReference>
<dbReference type="InterPro" id="IPR013741">
    <property type="entry name" value="KorB_domain"/>
</dbReference>
<keyword evidence="2" id="KW-0238">DNA-binding</keyword>
<evidence type="ECO:0000313" key="6">
    <source>
        <dbReference type="EMBL" id="MDP9897336.1"/>
    </source>
</evidence>
<dbReference type="GO" id="GO:0005694">
    <property type="term" value="C:chromosome"/>
    <property type="evidence" value="ECO:0007669"/>
    <property type="project" value="TreeGrafter"/>
</dbReference>
<dbReference type="Pfam" id="PF08535">
    <property type="entry name" value="KorB"/>
    <property type="match status" value="1"/>
</dbReference>
<gene>
    <name evidence="6" type="ORF">J2W31_006480</name>
</gene>
<dbReference type="CDD" id="cd16393">
    <property type="entry name" value="SPO0J_N"/>
    <property type="match status" value="1"/>
</dbReference>
<dbReference type="PANTHER" id="PTHR33375:SF1">
    <property type="entry name" value="CHROMOSOME-PARTITIONING PROTEIN PARB-RELATED"/>
    <property type="match status" value="1"/>
</dbReference>
<dbReference type="Gene3D" id="1.10.10.2830">
    <property type="match status" value="1"/>
</dbReference>
<dbReference type="EMBL" id="JAUSRD010000027">
    <property type="protein sequence ID" value="MDP9897336.1"/>
    <property type="molecule type" value="Genomic_DNA"/>
</dbReference>
<name>A0AAW8D7K6_9BURK</name>
<comment type="similarity">
    <text evidence="1">Belongs to the ParB family.</text>
</comment>
<reference evidence="6" key="1">
    <citation type="submission" date="2023-07" db="EMBL/GenBank/DDBJ databases">
        <title>Sorghum-associated microbial communities from plants grown in Nebraska, USA.</title>
        <authorList>
            <person name="Schachtman D."/>
        </authorList>
    </citation>
    <scope>NUCLEOTIDE SEQUENCE</scope>
    <source>
        <strain evidence="6">DS3754</strain>
    </source>
</reference>
<dbReference type="GO" id="GO:0003677">
    <property type="term" value="F:DNA binding"/>
    <property type="evidence" value="ECO:0007669"/>
    <property type="project" value="UniProtKB-KW"/>
</dbReference>
<keyword evidence="3" id="KW-0175">Coiled coil</keyword>
<feature type="coiled-coil region" evidence="3">
    <location>
        <begin position="101"/>
        <end position="146"/>
    </location>
</feature>
<dbReference type="Pfam" id="PF02195">
    <property type="entry name" value="ParB_N"/>
    <property type="match status" value="1"/>
</dbReference>
<dbReference type="SUPFAM" id="SSF110849">
    <property type="entry name" value="ParB/Sulfiredoxin"/>
    <property type="match status" value="1"/>
</dbReference>
<dbReference type="InterPro" id="IPR050336">
    <property type="entry name" value="Chromosome_partition/occlusion"/>
</dbReference>
<feature type="domain" description="ParB-like N-terminal" evidence="5">
    <location>
        <begin position="24"/>
        <end position="115"/>
    </location>
</feature>